<dbReference type="STRING" id="83767.SAMN05660652_02165"/>
<dbReference type="EMBL" id="FNCY01000008">
    <property type="protein sequence ID" value="SDH72337.1"/>
    <property type="molecule type" value="Genomic_DNA"/>
</dbReference>
<organism evidence="2 3">
    <name type="scientific">Propionivibrio dicarboxylicus</name>
    <dbReference type="NCBI Taxonomy" id="83767"/>
    <lineage>
        <taxon>Bacteria</taxon>
        <taxon>Pseudomonadati</taxon>
        <taxon>Pseudomonadota</taxon>
        <taxon>Betaproteobacteria</taxon>
        <taxon>Rhodocyclales</taxon>
        <taxon>Rhodocyclaceae</taxon>
        <taxon>Propionivibrio</taxon>
    </lineage>
</organism>
<evidence type="ECO:0000313" key="3">
    <source>
        <dbReference type="Proteomes" id="UP000198607"/>
    </source>
</evidence>
<dbReference type="AlphaFoldDB" id="A0A1G8ER94"/>
<feature type="compositionally biased region" description="Low complexity" evidence="1">
    <location>
        <begin position="14"/>
        <end position="36"/>
    </location>
</feature>
<feature type="compositionally biased region" description="Polar residues" evidence="1">
    <location>
        <begin position="1"/>
        <end position="11"/>
    </location>
</feature>
<evidence type="ECO:0000256" key="1">
    <source>
        <dbReference type="SAM" id="MobiDB-lite"/>
    </source>
</evidence>
<dbReference type="OrthoDB" id="9182647at2"/>
<feature type="compositionally biased region" description="Basic and acidic residues" evidence="1">
    <location>
        <begin position="66"/>
        <end position="82"/>
    </location>
</feature>
<sequence length="168" mass="17978">MNQEIASQSLQEDAAPPAATSATNTKRTKAAAVVKKGTPRRAASAKKPTTSQDAMTDSPPTLGAAKKSETKTTKNPSRERTVKAVASPKPPKAEKAKKPKLVRDSFTIPQDDYALFAALKQRALTLGIEIKKSELLRAGIVMLNTLDNGDFARAVAAIERIKTGRPKK</sequence>
<accession>A0A1G8ER94</accession>
<feature type="region of interest" description="Disordered" evidence="1">
    <location>
        <begin position="1"/>
        <end position="99"/>
    </location>
</feature>
<keyword evidence="3" id="KW-1185">Reference proteome</keyword>
<dbReference type="RefSeq" id="WP_091937478.1">
    <property type="nucleotide sequence ID" value="NZ_FNCY01000008.1"/>
</dbReference>
<protein>
    <submittedName>
        <fullName evidence="2">Uncharacterized protein</fullName>
    </submittedName>
</protein>
<evidence type="ECO:0000313" key="2">
    <source>
        <dbReference type="EMBL" id="SDH72337.1"/>
    </source>
</evidence>
<gene>
    <name evidence="2" type="ORF">SAMN05660652_02165</name>
</gene>
<name>A0A1G8ER94_9RHOO</name>
<proteinExistence type="predicted"/>
<feature type="compositionally biased region" description="Polar residues" evidence="1">
    <location>
        <begin position="47"/>
        <end position="59"/>
    </location>
</feature>
<reference evidence="2 3" key="1">
    <citation type="submission" date="2016-10" db="EMBL/GenBank/DDBJ databases">
        <authorList>
            <person name="de Groot N.N."/>
        </authorList>
    </citation>
    <scope>NUCLEOTIDE SEQUENCE [LARGE SCALE GENOMIC DNA]</scope>
    <source>
        <strain evidence="2 3">DSM 5885</strain>
    </source>
</reference>
<dbReference type="Proteomes" id="UP000198607">
    <property type="component" value="Unassembled WGS sequence"/>
</dbReference>